<reference evidence="12 13" key="1">
    <citation type="journal article" date="2010" name="Nature">
        <title>Genome sequencing and analysis of the model grass Brachypodium distachyon.</title>
        <authorList>
            <consortium name="International Brachypodium Initiative"/>
        </authorList>
    </citation>
    <scope>NUCLEOTIDE SEQUENCE [LARGE SCALE GENOMIC DNA]</scope>
    <source>
        <strain evidence="12 13">Bd21</strain>
    </source>
</reference>
<feature type="signal peptide" evidence="9">
    <location>
        <begin position="1"/>
        <end position="26"/>
    </location>
</feature>
<keyword evidence="4 9" id="KW-0732">Signal</keyword>
<evidence type="ECO:0000259" key="10">
    <source>
        <dbReference type="Pfam" id="PF08263"/>
    </source>
</evidence>
<keyword evidence="3" id="KW-0812">Transmembrane</keyword>
<feature type="domain" description="Disease resistance R13L4/SHOC-2-like LRR" evidence="11">
    <location>
        <begin position="107"/>
        <end position="243"/>
    </location>
</feature>
<evidence type="ECO:0000256" key="4">
    <source>
        <dbReference type="ARBA" id="ARBA00022729"/>
    </source>
</evidence>
<dbReference type="InParanoid" id="A0A2K2D0K4"/>
<name>A0A2K2D0K4_BRADI</name>
<evidence type="ECO:0000313" key="12">
    <source>
        <dbReference type="EMBL" id="PNT67809.1"/>
    </source>
</evidence>
<dbReference type="FunFam" id="3.80.10.10:FF:000383">
    <property type="entry name" value="Leucine-rich repeat receptor protein kinase EMS1"/>
    <property type="match status" value="1"/>
</dbReference>
<protein>
    <submittedName>
        <fullName evidence="12 13">Uncharacterized protein</fullName>
    </submittedName>
</protein>
<feature type="chain" id="PRO_5033311612" evidence="9">
    <location>
        <begin position="27"/>
        <end position="438"/>
    </location>
</feature>
<evidence type="ECO:0000313" key="14">
    <source>
        <dbReference type="Proteomes" id="UP000008810"/>
    </source>
</evidence>
<dbReference type="FunFam" id="3.80.10.10:FF:000129">
    <property type="entry name" value="Leucine-rich repeat receptor-like kinase"/>
    <property type="match status" value="1"/>
</dbReference>
<evidence type="ECO:0000256" key="1">
    <source>
        <dbReference type="ARBA" id="ARBA00004479"/>
    </source>
</evidence>
<dbReference type="GO" id="GO:0016020">
    <property type="term" value="C:membrane"/>
    <property type="evidence" value="ECO:0007669"/>
    <property type="project" value="UniProtKB-SubCell"/>
</dbReference>
<keyword evidence="8" id="KW-0325">Glycoprotein</keyword>
<keyword evidence="7" id="KW-0472">Membrane</keyword>
<dbReference type="SUPFAM" id="SSF52058">
    <property type="entry name" value="L domain-like"/>
    <property type="match status" value="1"/>
</dbReference>
<evidence type="ECO:0000256" key="6">
    <source>
        <dbReference type="ARBA" id="ARBA00022989"/>
    </source>
</evidence>
<dbReference type="STRING" id="15368.A0A2K2D0K4"/>
<feature type="domain" description="Leucine-rich repeat-containing N-terminal plant-type" evidence="10">
    <location>
        <begin position="43"/>
        <end position="78"/>
    </location>
</feature>
<evidence type="ECO:0000259" key="11">
    <source>
        <dbReference type="Pfam" id="PF23598"/>
    </source>
</evidence>
<dbReference type="Gramene" id="PNT67809">
    <property type="protein sequence ID" value="PNT67809"/>
    <property type="gene ID" value="BRADI_3g32273v3"/>
</dbReference>
<reference evidence="13" key="3">
    <citation type="submission" date="2018-08" db="UniProtKB">
        <authorList>
            <consortium name="EnsemblPlants"/>
        </authorList>
    </citation>
    <scope>IDENTIFICATION</scope>
    <source>
        <strain evidence="13">cv. Bd21</strain>
    </source>
</reference>
<evidence type="ECO:0000313" key="13">
    <source>
        <dbReference type="EnsemblPlants" id="PNT67809"/>
    </source>
</evidence>
<dbReference type="InterPro" id="IPR055414">
    <property type="entry name" value="LRR_R13L4/SHOC2-like"/>
</dbReference>
<keyword evidence="6" id="KW-1133">Transmembrane helix</keyword>
<dbReference type="InterPro" id="IPR013210">
    <property type="entry name" value="LRR_N_plant-typ"/>
</dbReference>
<reference evidence="12" key="2">
    <citation type="submission" date="2017-06" db="EMBL/GenBank/DDBJ databases">
        <title>WGS assembly of Brachypodium distachyon.</title>
        <authorList>
            <consortium name="The International Brachypodium Initiative"/>
            <person name="Lucas S."/>
            <person name="Harmon-Smith M."/>
            <person name="Lail K."/>
            <person name="Tice H."/>
            <person name="Grimwood J."/>
            <person name="Bruce D."/>
            <person name="Barry K."/>
            <person name="Shu S."/>
            <person name="Lindquist E."/>
            <person name="Wang M."/>
            <person name="Pitluck S."/>
            <person name="Vogel J.P."/>
            <person name="Garvin D.F."/>
            <person name="Mockler T.C."/>
            <person name="Schmutz J."/>
            <person name="Rokhsar D."/>
            <person name="Bevan M.W."/>
        </authorList>
    </citation>
    <scope>NUCLEOTIDE SEQUENCE</scope>
    <source>
        <strain evidence="12">Bd21</strain>
    </source>
</reference>
<dbReference type="AlphaFoldDB" id="A0A2K2D0K4"/>
<dbReference type="InterPro" id="IPR046956">
    <property type="entry name" value="RLP23-like"/>
</dbReference>
<proteinExistence type="predicted"/>
<evidence type="ECO:0000256" key="5">
    <source>
        <dbReference type="ARBA" id="ARBA00022737"/>
    </source>
</evidence>
<dbReference type="OrthoDB" id="686342at2759"/>
<comment type="subcellular location">
    <subcellularLocation>
        <location evidence="1">Membrane</location>
        <topology evidence="1">Single-pass type I membrane protein</topology>
    </subcellularLocation>
</comment>
<keyword evidence="2" id="KW-0433">Leucine-rich repeat</keyword>
<evidence type="ECO:0000256" key="7">
    <source>
        <dbReference type="ARBA" id="ARBA00023136"/>
    </source>
</evidence>
<dbReference type="Pfam" id="PF23598">
    <property type="entry name" value="LRR_14"/>
    <property type="match status" value="2"/>
</dbReference>
<dbReference type="Proteomes" id="UP000008810">
    <property type="component" value="Chromosome 3"/>
</dbReference>
<dbReference type="PANTHER" id="PTHR48063">
    <property type="entry name" value="LRR RECEPTOR-LIKE KINASE"/>
    <property type="match status" value="1"/>
</dbReference>
<dbReference type="EMBL" id="CM000882">
    <property type="protein sequence ID" value="PNT67809.1"/>
    <property type="molecule type" value="Genomic_DNA"/>
</dbReference>
<keyword evidence="5" id="KW-0677">Repeat</keyword>
<evidence type="ECO:0000256" key="8">
    <source>
        <dbReference type="ARBA" id="ARBA00023180"/>
    </source>
</evidence>
<keyword evidence="14" id="KW-1185">Reference proteome</keyword>
<dbReference type="Gene3D" id="3.80.10.10">
    <property type="entry name" value="Ribonuclease Inhibitor"/>
    <property type="match status" value="3"/>
</dbReference>
<accession>A0A2K2D0K4</accession>
<dbReference type="Pfam" id="PF08263">
    <property type="entry name" value="LRRNT_2"/>
    <property type="match status" value="1"/>
</dbReference>
<feature type="domain" description="Disease resistance R13L4/SHOC-2-like LRR" evidence="11">
    <location>
        <begin position="258"/>
        <end position="435"/>
    </location>
</feature>
<evidence type="ECO:0000256" key="9">
    <source>
        <dbReference type="SAM" id="SignalP"/>
    </source>
</evidence>
<dbReference type="PANTHER" id="PTHR48063:SF51">
    <property type="entry name" value="LEUCINE-RICH REPEAT-CONTAINING N-TERMINAL PLANT-TYPE DOMAIN-CONTAINING PROTEIN"/>
    <property type="match status" value="1"/>
</dbReference>
<dbReference type="EnsemblPlants" id="PNT67809">
    <property type="protein sequence ID" value="PNT67809"/>
    <property type="gene ID" value="BRADI_3g32273v3"/>
</dbReference>
<evidence type="ECO:0000256" key="3">
    <source>
        <dbReference type="ARBA" id="ARBA00022692"/>
    </source>
</evidence>
<evidence type="ECO:0000256" key="2">
    <source>
        <dbReference type="ARBA" id="ARBA00022614"/>
    </source>
</evidence>
<dbReference type="InterPro" id="IPR032675">
    <property type="entry name" value="LRR_dom_sf"/>
</dbReference>
<gene>
    <name evidence="12" type="ORF">BRADI_3g32273v3</name>
</gene>
<sequence>MAGRRLLVGVQMIFAMSFLLFHRSCPAPASPTLPAGSLCIPLERDVLLDFKAGLTDPGNVLSSWRGADCCQWTGVVCSNRTTGGHVVTLQISGLYDSQAVGGEIRSSLLTLRHLKMLDLSLNDFGGQPIPEFIGALRSLTHLDLSYSDFSGQIPPHLGNLSNLLNLQLSNMADLYSPDLAWLSRLKKLQVLGMSEVDLSTAVDWVHALNMLPDLINVDLDSCGLRNSTIASPVHSNLTSLETLDLSFNPFNTSIGANNFILALTSLEELSLLSCGIHGPVHDALGNLTSLRKLSLQENLFVGKVPSTFKKLEKLQVFELSNNFISMDVIELLHLLPPDELLKLRFDNNKLTGSLPAWIGQFSSLTIIKLNHNELSGEIPIGIRELTNLRDLWLNSNNLHGTINEDHFTNLTTLQVLLISDNSLTVKDRFLKKLACLLH</sequence>
<organism evidence="12">
    <name type="scientific">Brachypodium distachyon</name>
    <name type="common">Purple false brome</name>
    <name type="synonym">Trachynia distachya</name>
    <dbReference type="NCBI Taxonomy" id="15368"/>
    <lineage>
        <taxon>Eukaryota</taxon>
        <taxon>Viridiplantae</taxon>
        <taxon>Streptophyta</taxon>
        <taxon>Embryophyta</taxon>
        <taxon>Tracheophyta</taxon>
        <taxon>Spermatophyta</taxon>
        <taxon>Magnoliopsida</taxon>
        <taxon>Liliopsida</taxon>
        <taxon>Poales</taxon>
        <taxon>Poaceae</taxon>
        <taxon>BOP clade</taxon>
        <taxon>Pooideae</taxon>
        <taxon>Stipodae</taxon>
        <taxon>Brachypodieae</taxon>
        <taxon>Brachypodium</taxon>
    </lineage>
</organism>